<evidence type="ECO:0000256" key="3">
    <source>
        <dbReference type="ARBA" id="ARBA00022679"/>
    </source>
</evidence>
<evidence type="ECO:0000256" key="1">
    <source>
        <dbReference type="ARBA" id="ARBA00016505"/>
    </source>
</evidence>
<evidence type="ECO:0000256" key="6">
    <source>
        <dbReference type="ARBA" id="ARBA00029941"/>
    </source>
</evidence>
<evidence type="ECO:0000256" key="2">
    <source>
        <dbReference type="ARBA" id="ARBA00022603"/>
    </source>
</evidence>
<reference evidence="9 10" key="1">
    <citation type="submission" date="2023-05" db="EMBL/GenBank/DDBJ databases">
        <title>Draft genome of Paenibacillus sp. CCS26.</title>
        <authorList>
            <person name="Akita H."/>
            <person name="Shinto Y."/>
            <person name="Kimura Z."/>
        </authorList>
    </citation>
    <scope>NUCLEOTIDE SEQUENCE [LARGE SCALE GENOMIC DNA]</scope>
    <source>
        <strain evidence="9 10">CCS26</strain>
    </source>
</reference>
<dbReference type="EMBL" id="BTCL01000016">
    <property type="protein sequence ID" value="GMK46993.1"/>
    <property type="molecule type" value="Genomic_DNA"/>
</dbReference>
<dbReference type="Gene3D" id="3.40.50.150">
    <property type="entry name" value="Vaccinia Virus protein VP39"/>
    <property type="match status" value="1"/>
</dbReference>
<sequence length="201" mass="23156">MLRNNSLLFFKKFIHNPKYVGSITPSSRYLANRMVAAAKWEEAENIVEVGSGTGAITQAIAKRVMPKSKVILFEKDEEMAQKLQQDFPQFTREGNALRLVDQLKKHKIHEVDYIFSGLPFYNFSPSMRLQLILQCKEALKPGGKLIAFQYSLQMKNLLSEHFEIETISLVPFNIPPAFVYVCRKPVKFEGEKSYGRHISRR</sequence>
<evidence type="ECO:0000313" key="10">
    <source>
        <dbReference type="Proteomes" id="UP001285921"/>
    </source>
</evidence>
<evidence type="ECO:0000259" key="8">
    <source>
        <dbReference type="SMART" id="SM00650"/>
    </source>
</evidence>
<evidence type="ECO:0000256" key="7">
    <source>
        <dbReference type="ARBA" id="ARBA00030809"/>
    </source>
</evidence>
<proteinExistence type="predicted"/>
<dbReference type="PROSITE" id="PS01131">
    <property type="entry name" value="RRNA_A_DIMETH"/>
    <property type="match status" value="1"/>
</dbReference>
<dbReference type="Pfam" id="PF00398">
    <property type="entry name" value="RrnaAD"/>
    <property type="match status" value="1"/>
</dbReference>
<name>A0ABQ6NPI4_9BACL</name>
<dbReference type="Proteomes" id="UP001285921">
    <property type="component" value="Unassembled WGS sequence"/>
</dbReference>
<dbReference type="SUPFAM" id="SSF53335">
    <property type="entry name" value="S-adenosyl-L-methionine-dependent methyltransferases"/>
    <property type="match status" value="1"/>
</dbReference>
<dbReference type="InterPro" id="IPR029063">
    <property type="entry name" value="SAM-dependent_MTases_sf"/>
</dbReference>
<keyword evidence="10" id="KW-1185">Reference proteome</keyword>
<keyword evidence="5" id="KW-0694">RNA-binding</keyword>
<keyword evidence="3" id="KW-0808">Transferase</keyword>
<organism evidence="9 10">
    <name type="scientific">Paenibacillus glycanilyticus</name>
    <dbReference type="NCBI Taxonomy" id="126569"/>
    <lineage>
        <taxon>Bacteria</taxon>
        <taxon>Bacillati</taxon>
        <taxon>Bacillota</taxon>
        <taxon>Bacilli</taxon>
        <taxon>Bacillales</taxon>
        <taxon>Paenibacillaceae</taxon>
        <taxon>Paenibacillus</taxon>
    </lineage>
</organism>
<dbReference type="GO" id="GO:0032259">
    <property type="term" value="P:methylation"/>
    <property type="evidence" value="ECO:0007669"/>
    <property type="project" value="UniProtKB-KW"/>
</dbReference>
<dbReference type="SMART" id="SM00650">
    <property type="entry name" value="rADc"/>
    <property type="match status" value="1"/>
</dbReference>
<gene>
    <name evidence="9" type="ORF">PghCCS26_41220</name>
</gene>
<evidence type="ECO:0000256" key="5">
    <source>
        <dbReference type="ARBA" id="ARBA00022884"/>
    </source>
</evidence>
<dbReference type="PANTHER" id="PTHR11727:SF7">
    <property type="entry name" value="DIMETHYLADENOSINE TRANSFERASE-RELATED"/>
    <property type="match status" value="1"/>
</dbReference>
<dbReference type="InterPro" id="IPR020596">
    <property type="entry name" value="rRNA_Ade_Mease_Trfase_CS"/>
</dbReference>
<dbReference type="RefSeq" id="WP_317981092.1">
    <property type="nucleotide sequence ID" value="NZ_BTCL01000016.1"/>
</dbReference>
<evidence type="ECO:0000313" key="9">
    <source>
        <dbReference type="EMBL" id="GMK46993.1"/>
    </source>
</evidence>
<dbReference type="CDD" id="cd02440">
    <property type="entry name" value="AdoMet_MTases"/>
    <property type="match status" value="1"/>
</dbReference>
<protein>
    <recommendedName>
        <fullName evidence="1">rRNA adenine N-6-methyltransferase</fullName>
    </recommendedName>
    <alternativeName>
        <fullName evidence="7">Erythromycin resistance protein</fullName>
    </alternativeName>
    <alternativeName>
        <fullName evidence="6">Macrolide-lincosamide-streptogramin B resistance protein</fullName>
    </alternativeName>
</protein>
<feature type="domain" description="Ribosomal RNA adenine methylase transferase N-terminal" evidence="8">
    <location>
        <begin position="30"/>
        <end position="185"/>
    </location>
</feature>
<dbReference type="InterPro" id="IPR020598">
    <property type="entry name" value="rRNA_Ade_methylase_Trfase_N"/>
</dbReference>
<keyword evidence="4" id="KW-0949">S-adenosyl-L-methionine</keyword>
<dbReference type="PANTHER" id="PTHR11727">
    <property type="entry name" value="DIMETHYLADENOSINE TRANSFERASE"/>
    <property type="match status" value="1"/>
</dbReference>
<evidence type="ECO:0000256" key="4">
    <source>
        <dbReference type="ARBA" id="ARBA00022691"/>
    </source>
</evidence>
<comment type="caution">
    <text evidence="9">The sequence shown here is derived from an EMBL/GenBank/DDBJ whole genome shotgun (WGS) entry which is preliminary data.</text>
</comment>
<dbReference type="InterPro" id="IPR001737">
    <property type="entry name" value="KsgA/Erm"/>
</dbReference>
<accession>A0ABQ6NPI4</accession>
<dbReference type="GO" id="GO:0008168">
    <property type="term" value="F:methyltransferase activity"/>
    <property type="evidence" value="ECO:0007669"/>
    <property type="project" value="UniProtKB-KW"/>
</dbReference>
<keyword evidence="2 9" id="KW-0489">Methyltransferase</keyword>